<feature type="region of interest" description="Disordered" evidence="1">
    <location>
        <begin position="772"/>
        <end position="869"/>
    </location>
</feature>
<keyword evidence="3" id="KW-1185">Reference proteome</keyword>
<dbReference type="AlphaFoldDB" id="A0A371D642"/>
<reference evidence="2 3" key="1">
    <citation type="journal article" date="2018" name="Biotechnol. Biofuels">
        <title>Integrative visual omics of the white-rot fungus Polyporus brumalis exposes the biotechnological potential of its oxidative enzymes for delignifying raw plant biomass.</title>
        <authorList>
            <person name="Miyauchi S."/>
            <person name="Rancon A."/>
            <person name="Drula E."/>
            <person name="Hage H."/>
            <person name="Chaduli D."/>
            <person name="Favel A."/>
            <person name="Grisel S."/>
            <person name="Henrissat B."/>
            <person name="Herpoel-Gimbert I."/>
            <person name="Ruiz-Duenas F.J."/>
            <person name="Chevret D."/>
            <person name="Hainaut M."/>
            <person name="Lin J."/>
            <person name="Wang M."/>
            <person name="Pangilinan J."/>
            <person name="Lipzen A."/>
            <person name="Lesage-Meessen L."/>
            <person name="Navarro D."/>
            <person name="Riley R."/>
            <person name="Grigoriev I.V."/>
            <person name="Zhou S."/>
            <person name="Raouche S."/>
            <person name="Rosso M.N."/>
        </authorList>
    </citation>
    <scope>NUCLEOTIDE SEQUENCE [LARGE SCALE GENOMIC DNA]</scope>
    <source>
        <strain evidence="2 3">BRFM 1820</strain>
    </source>
</reference>
<dbReference type="OrthoDB" id="3158032at2759"/>
<feature type="compositionally biased region" description="Polar residues" evidence="1">
    <location>
        <begin position="637"/>
        <end position="650"/>
    </location>
</feature>
<sequence>MSELTTSKVNRQFRSLRSKCASLTSLSLAPSRPKVAVTYGSSSRNATREHQDDTPPLAILQSLDKLGSRLHFDRAIVENMQLSKRIYEVRDAFKNIVQSTSGLPKPDTSRILPLAGICARVVGEHVEVEMKASLEGLSDDEGGQDEIRSQIMDELYEQVPSQYRNYTLVAHALTYILNTCPHHPTLLHALLEVCAAHGLLAEARVVLSALFTAAIFPRPNSTSACPLTHPAHKNFLTTLKEACVGSTLATTAAMTPIANDRTYTHTLIDALSQPCLEQLHAWTSRAVIRLSRELAQQDFAGCFVPLVSGLATALWQSKQSRRSASKGGTEHARSKVHEEALERLAKWLAAMLNTLYGSGPTADDMTHYTACVDFLVAIEPFQFHTLSAPPASPGACVVDALCCLTTYCLASPLASTAAVESDLCVLEQILRGATVRNQTLDDLVSRILPLPSFTMFRMPLSEPSEHTPTPPPGDFVHGNGAIGEIDALATPLRARGLLRCEAALYRGALEHVEILISSPPHTVAPSLQLGEKALHDLRLQLLDRAEDAERRCYGNATDPSRPPDASQEWVWEEMVGSWVAKSPAPVQAKIAKDRDLERAAKRRRVESSSHVTKPERLSHGSILPPFRRSHSAFTGRGRNTQPCTPSTARPTVSWDKENSSDGEDYQDVGTDPLVPGDSTVDDTPVPVRVRKFANTLTYPNVPRSTISFGAARSAMKGAAKPRPRASAPARVVFAVPDSPASASASPSVSASAAPRRRSNFVSLIADSHKNVVSLREEKARARARASKGDAPGLGEGDRKRKRLVHGYGGRPNEQEEGEEEEEDTVRGEVVEPESSPFRGAALAEPSSDDALDLFAYPDSSPAASRRRFH</sequence>
<feature type="compositionally biased region" description="Acidic residues" evidence="1">
    <location>
        <begin position="814"/>
        <end position="823"/>
    </location>
</feature>
<feature type="region of interest" description="Disordered" evidence="1">
    <location>
        <begin position="594"/>
        <end position="682"/>
    </location>
</feature>
<accession>A0A371D642</accession>
<dbReference type="Proteomes" id="UP000256964">
    <property type="component" value="Unassembled WGS sequence"/>
</dbReference>
<protein>
    <submittedName>
        <fullName evidence="2">Uncharacterized protein</fullName>
    </submittedName>
</protein>
<gene>
    <name evidence="2" type="ORF">OH76DRAFT_690972</name>
</gene>
<name>A0A371D642_9APHY</name>
<evidence type="ECO:0000256" key="1">
    <source>
        <dbReference type="SAM" id="MobiDB-lite"/>
    </source>
</evidence>
<proteinExistence type="predicted"/>
<evidence type="ECO:0000313" key="2">
    <source>
        <dbReference type="EMBL" id="RDX48005.1"/>
    </source>
</evidence>
<dbReference type="EMBL" id="KZ857414">
    <property type="protein sequence ID" value="RDX48005.1"/>
    <property type="molecule type" value="Genomic_DNA"/>
</dbReference>
<evidence type="ECO:0000313" key="3">
    <source>
        <dbReference type="Proteomes" id="UP000256964"/>
    </source>
</evidence>
<organism evidence="2 3">
    <name type="scientific">Lentinus brumalis</name>
    <dbReference type="NCBI Taxonomy" id="2498619"/>
    <lineage>
        <taxon>Eukaryota</taxon>
        <taxon>Fungi</taxon>
        <taxon>Dikarya</taxon>
        <taxon>Basidiomycota</taxon>
        <taxon>Agaricomycotina</taxon>
        <taxon>Agaricomycetes</taxon>
        <taxon>Polyporales</taxon>
        <taxon>Polyporaceae</taxon>
        <taxon>Lentinus</taxon>
    </lineage>
</organism>